<comment type="subcellular location">
    <subcellularLocation>
        <location evidence="1">Cell projection</location>
        <location evidence="1">Cilium</location>
    </subcellularLocation>
    <subcellularLocation>
        <location evidence="2">Cytoplasm</location>
        <location evidence="2">Cytoskeleton</location>
    </subcellularLocation>
</comment>
<organism evidence="9 11">
    <name type="scientific">Plasmodiophora brassicae</name>
    <name type="common">Clubroot disease agent</name>
    <dbReference type="NCBI Taxonomy" id="37360"/>
    <lineage>
        <taxon>Eukaryota</taxon>
        <taxon>Sar</taxon>
        <taxon>Rhizaria</taxon>
        <taxon>Endomyxa</taxon>
        <taxon>Phytomyxea</taxon>
        <taxon>Plasmodiophorida</taxon>
        <taxon>Plasmodiophoridae</taxon>
        <taxon>Plasmodiophora</taxon>
    </lineage>
</organism>
<keyword evidence="5" id="KW-0206">Cytoskeleton</keyword>
<dbReference type="GO" id="GO:0005930">
    <property type="term" value="C:axoneme"/>
    <property type="evidence" value="ECO:0007669"/>
    <property type="project" value="TreeGrafter"/>
</dbReference>
<dbReference type="GO" id="GO:0060285">
    <property type="term" value="P:cilium-dependent cell motility"/>
    <property type="evidence" value="ECO:0007669"/>
    <property type="project" value="TreeGrafter"/>
</dbReference>
<dbReference type="Proteomes" id="UP000039324">
    <property type="component" value="Unassembled WGS sequence"/>
</dbReference>
<dbReference type="AlphaFoldDB" id="A0A0G4IRV7"/>
<dbReference type="SMART" id="SM00676">
    <property type="entry name" value="DM10"/>
    <property type="match status" value="3"/>
</dbReference>
<dbReference type="InterPro" id="IPR006602">
    <property type="entry name" value="DM10_dom"/>
</dbReference>
<feature type="compositionally biased region" description="Polar residues" evidence="7">
    <location>
        <begin position="48"/>
        <end position="64"/>
    </location>
</feature>
<dbReference type="OrthoDB" id="10255210at2759"/>
<feature type="domain" description="DM10" evidence="8">
    <location>
        <begin position="440"/>
        <end position="541"/>
    </location>
</feature>
<evidence type="ECO:0000256" key="5">
    <source>
        <dbReference type="ARBA" id="ARBA00023212"/>
    </source>
</evidence>
<sequence length="544" mass="60106">MASSDPRARAHRVPLLPGHVINTTVGESFHRGHLFDICNGIRTEKASTRSPSSAPTCDPASTTATRHDNQVRQDKKVNDASPRVSGLPMSTLPPWIAYANRVLRLYAYYKEAVNESAVETWRVRRCTILYYLEDGTLQVNEVDEVNSGLTHGAFMLKRHRVPVPGQAPGRFLAPGDLRVGSQVDLYGRRLHIYDADQWTRAFFDNDDTLGTEPPQDPFHERLTQLKSSSATTESASRFAEALHGKPSKKALERSRKMLANMGTVLRFWARLEDQDAAPADESSQAFILHYFVEDDTVEIVRDKQCSKGASSDAARMLLRRQALPRRFTMAGAASIGMDHSETVGMYTAGDLRIGAVIEAYGRRLRLLRADRFTKDYYKATFGLSDADLADLVVGASGSHQAQAPKPTTSLSKSQVETAASSEASSFSLQFGSPARKRRSPGFQMRFLASLSSSSTYDVDRRFVVTFDIGTDELSVYETVQANSGFTGGKMMEKSSARINPTTGQPFVAGDMQVGASIVVNGFRFHLLQADDATLRYMKEQHPSE</sequence>
<reference evidence="10 12" key="2">
    <citation type="submission" date="2018-03" db="EMBL/GenBank/DDBJ databases">
        <authorList>
            <person name="Fogelqvist J."/>
        </authorList>
    </citation>
    <scope>NUCLEOTIDE SEQUENCE [LARGE SCALE GENOMIC DNA]</scope>
</reference>
<dbReference type="EMBL" id="CDSF01000081">
    <property type="protein sequence ID" value="CEO97836.1"/>
    <property type="molecule type" value="Genomic_DNA"/>
</dbReference>
<feature type="domain" description="DM10" evidence="8">
    <location>
        <begin position="261"/>
        <end position="381"/>
    </location>
</feature>
<dbReference type="Proteomes" id="UP000290189">
    <property type="component" value="Unassembled WGS sequence"/>
</dbReference>
<dbReference type="OMA" id="IYGREYN"/>
<dbReference type="PANTHER" id="PTHR12086">
    <property type="entry name" value="EF-HAND DOMAIN C-TERMINAL CONTAINING PROTEIN"/>
    <property type="match status" value="1"/>
</dbReference>
<dbReference type="STRING" id="37360.A0A0G4IRV7"/>
<evidence type="ECO:0000256" key="4">
    <source>
        <dbReference type="ARBA" id="ARBA00022737"/>
    </source>
</evidence>
<dbReference type="GO" id="GO:0072686">
    <property type="term" value="C:mitotic spindle"/>
    <property type="evidence" value="ECO:0007669"/>
    <property type="project" value="TreeGrafter"/>
</dbReference>
<geneLocation type="mitochondrion" evidence="10"/>
<gene>
    <name evidence="9" type="ORF">PBRA_005950</name>
    <name evidence="10" type="ORF">PLBR_LOCUS5271</name>
</gene>
<feature type="compositionally biased region" description="Basic and acidic residues" evidence="7">
    <location>
        <begin position="65"/>
        <end position="78"/>
    </location>
</feature>
<keyword evidence="11" id="KW-1185">Reference proteome</keyword>
<evidence type="ECO:0000313" key="11">
    <source>
        <dbReference type="Proteomes" id="UP000039324"/>
    </source>
</evidence>
<evidence type="ECO:0000256" key="1">
    <source>
        <dbReference type="ARBA" id="ARBA00004138"/>
    </source>
</evidence>
<dbReference type="GO" id="GO:0007052">
    <property type="term" value="P:mitotic spindle organization"/>
    <property type="evidence" value="ECO:0007669"/>
    <property type="project" value="TreeGrafter"/>
</dbReference>
<keyword evidence="3" id="KW-0963">Cytoplasm</keyword>
<keyword evidence="4" id="KW-0677">Repeat</keyword>
<proteinExistence type="predicted"/>
<evidence type="ECO:0000256" key="6">
    <source>
        <dbReference type="ARBA" id="ARBA00023273"/>
    </source>
</evidence>
<dbReference type="GO" id="GO:0000281">
    <property type="term" value="P:mitotic cytokinesis"/>
    <property type="evidence" value="ECO:0007669"/>
    <property type="project" value="TreeGrafter"/>
</dbReference>
<protein>
    <recommendedName>
        <fullName evidence="8">DM10 domain-containing protein</fullName>
    </recommendedName>
</protein>
<dbReference type="Pfam" id="PF06565">
    <property type="entry name" value="DM10_dom"/>
    <property type="match status" value="3"/>
</dbReference>
<evidence type="ECO:0000256" key="2">
    <source>
        <dbReference type="ARBA" id="ARBA00004245"/>
    </source>
</evidence>
<dbReference type="GO" id="GO:0043014">
    <property type="term" value="F:alpha-tubulin binding"/>
    <property type="evidence" value="ECO:0007669"/>
    <property type="project" value="TreeGrafter"/>
</dbReference>
<feature type="region of interest" description="Disordered" evidence="7">
    <location>
        <begin position="45"/>
        <end position="84"/>
    </location>
</feature>
<dbReference type="FunFam" id="2.30.29.170:FF:000004">
    <property type="entry name" value="EF-hand domain containing 2"/>
    <property type="match status" value="1"/>
</dbReference>
<feature type="domain" description="DM10" evidence="8">
    <location>
        <begin position="99"/>
        <end position="207"/>
    </location>
</feature>
<evidence type="ECO:0000256" key="7">
    <source>
        <dbReference type="SAM" id="MobiDB-lite"/>
    </source>
</evidence>
<dbReference type="PROSITE" id="PS51336">
    <property type="entry name" value="DM10"/>
    <property type="match status" value="3"/>
</dbReference>
<evidence type="ECO:0000313" key="12">
    <source>
        <dbReference type="Proteomes" id="UP000290189"/>
    </source>
</evidence>
<evidence type="ECO:0000256" key="3">
    <source>
        <dbReference type="ARBA" id="ARBA00022490"/>
    </source>
</evidence>
<evidence type="ECO:0000313" key="10">
    <source>
        <dbReference type="EMBL" id="SPQ98056.1"/>
    </source>
</evidence>
<dbReference type="EMBL" id="OVEO01000009">
    <property type="protein sequence ID" value="SPQ98056.1"/>
    <property type="molecule type" value="Genomic_DNA"/>
</dbReference>
<dbReference type="InterPro" id="IPR040193">
    <property type="entry name" value="EFHC1/EFHC2/EFHB"/>
</dbReference>
<evidence type="ECO:0000313" key="9">
    <source>
        <dbReference type="EMBL" id="CEO97836.1"/>
    </source>
</evidence>
<dbReference type="Gene3D" id="2.30.29.170">
    <property type="match status" value="3"/>
</dbReference>
<reference evidence="9 11" key="1">
    <citation type="submission" date="2015-02" db="EMBL/GenBank/DDBJ databases">
        <authorList>
            <person name="Chooi Y.-H."/>
        </authorList>
    </citation>
    <scope>NUCLEOTIDE SEQUENCE [LARGE SCALE GENOMIC DNA]</scope>
    <source>
        <strain evidence="9">E3</strain>
    </source>
</reference>
<accession>A0A0G4IRV7</accession>
<name>A0A0G4IRV7_PLABS</name>
<keyword evidence="10" id="KW-0496">Mitochondrion</keyword>
<dbReference type="PANTHER" id="PTHR12086:SF9">
    <property type="entry name" value="EF-HAND DOMAIN-CONTAINING PROTEIN 1"/>
    <property type="match status" value="1"/>
</dbReference>
<evidence type="ECO:0000259" key="8">
    <source>
        <dbReference type="PROSITE" id="PS51336"/>
    </source>
</evidence>
<keyword evidence="6" id="KW-0966">Cell projection</keyword>